<evidence type="ECO:0000313" key="1">
    <source>
        <dbReference type="EMBL" id="KOS16023.1"/>
    </source>
</evidence>
<evidence type="ECO:0000313" key="2">
    <source>
        <dbReference type="Proteomes" id="UP000037751"/>
    </source>
</evidence>
<gene>
    <name evidence="1" type="ORF">Malapachy_3698</name>
</gene>
<dbReference type="VEuPathDB" id="FungiDB:Malapachy_3698"/>
<accession>A0A0M9VQZ2</accession>
<keyword evidence="2" id="KW-1185">Reference proteome</keyword>
<dbReference type="AlphaFoldDB" id="A0A0M9VQZ2"/>
<comment type="caution">
    <text evidence="1">The sequence shown here is derived from an EMBL/GenBank/DDBJ whole genome shotgun (WGS) entry which is preliminary data.</text>
</comment>
<proteinExistence type="predicted"/>
<dbReference type="RefSeq" id="XP_017993655.1">
    <property type="nucleotide sequence ID" value="XM_018138160.1"/>
</dbReference>
<dbReference type="GeneID" id="28730036"/>
<sequence length="79" mass="8997">MVRPDENVESSQVPRNQKTIEWLEDALLMPLHEKEHIKSVRLLVSIGAMIGSNVWEDIVGFVSPRIIGNAEAYALKWKI</sequence>
<dbReference type="Proteomes" id="UP000037751">
    <property type="component" value="Unassembled WGS sequence"/>
</dbReference>
<dbReference type="EMBL" id="LGAV01000001">
    <property type="protein sequence ID" value="KOS16023.1"/>
    <property type="molecule type" value="Genomic_DNA"/>
</dbReference>
<organism evidence="1 2">
    <name type="scientific">Malassezia pachydermatis</name>
    <dbReference type="NCBI Taxonomy" id="77020"/>
    <lineage>
        <taxon>Eukaryota</taxon>
        <taxon>Fungi</taxon>
        <taxon>Dikarya</taxon>
        <taxon>Basidiomycota</taxon>
        <taxon>Ustilaginomycotina</taxon>
        <taxon>Malasseziomycetes</taxon>
        <taxon>Malasseziales</taxon>
        <taxon>Malasseziaceae</taxon>
        <taxon>Malassezia</taxon>
    </lineage>
</organism>
<protein>
    <submittedName>
        <fullName evidence="1">Uncharacterized protein</fullName>
    </submittedName>
</protein>
<name>A0A0M9VQZ2_9BASI</name>
<reference evidence="1 2" key="1">
    <citation type="submission" date="2015-07" db="EMBL/GenBank/DDBJ databases">
        <title>Draft Genome Sequence of Malassezia furfur CBS1878 and Malassezia pachydermatis CBS1879.</title>
        <authorList>
            <person name="Triana S."/>
            <person name="Ohm R."/>
            <person name="Gonzalez A."/>
            <person name="DeCock H."/>
            <person name="Restrepo S."/>
            <person name="Celis A."/>
        </authorList>
    </citation>
    <scope>NUCLEOTIDE SEQUENCE [LARGE SCALE GENOMIC DNA]</scope>
    <source>
        <strain evidence="1 2">CBS 1879</strain>
    </source>
</reference>